<keyword evidence="3" id="KW-1185">Reference proteome</keyword>
<organism evidence="2 3">
    <name type="scientific">Mycteria americana</name>
    <name type="common">Wood stork</name>
    <dbReference type="NCBI Taxonomy" id="33587"/>
    <lineage>
        <taxon>Eukaryota</taxon>
        <taxon>Metazoa</taxon>
        <taxon>Chordata</taxon>
        <taxon>Craniata</taxon>
        <taxon>Vertebrata</taxon>
        <taxon>Euteleostomi</taxon>
        <taxon>Archelosauria</taxon>
        <taxon>Archosauria</taxon>
        <taxon>Dinosauria</taxon>
        <taxon>Saurischia</taxon>
        <taxon>Theropoda</taxon>
        <taxon>Coelurosauria</taxon>
        <taxon>Aves</taxon>
        <taxon>Neognathae</taxon>
        <taxon>Neoaves</taxon>
        <taxon>Aequornithes</taxon>
        <taxon>Ciconiiformes</taxon>
        <taxon>Ciconiidae</taxon>
        <taxon>Mycteria</taxon>
    </lineage>
</organism>
<accession>A0AAN7SIE5</accession>
<evidence type="ECO:0000313" key="2">
    <source>
        <dbReference type="EMBL" id="KAK4829353.1"/>
    </source>
</evidence>
<dbReference type="PROSITE" id="PS51723">
    <property type="entry name" value="PEPTIDASE_M60"/>
    <property type="match status" value="1"/>
</dbReference>
<dbReference type="AlphaFoldDB" id="A0AAN7SIE5"/>
<name>A0AAN7SIE5_MYCAM</name>
<dbReference type="SMART" id="SM01276">
    <property type="entry name" value="M60-like"/>
    <property type="match status" value="1"/>
</dbReference>
<dbReference type="EMBL" id="JAUNZN010000001">
    <property type="protein sequence ID" value="KAK4829353.1"/>
    <property type="molecule type" value="Genomic_DNA"/>
</dbReference>
<dbReference type="PANTHER" id="PTHR15730">
    <property type="entry name" value="EXPERIMENTAL AUTOIMMUNE PROSTATITIS ANTIGEN 2-RELATED"/>
    <property type="match status" value="1"/>
</dbReference>
<dbReference type="Pfam" id="PF13402">
    <property type="entry name" value="Peptidase_M60"/>
    <property type="match status" value="1"/>
</dbReference>
<dbReference type="GO" id="GO:0090314">
    <property type="term" value="P:positive regulation of protein targeting to membrane"/>
    <property type="evidence" value="ECO:0007669"/>
    <property type="project" value="TreeGrafter"/>
</dbReference>
<dbReference type="GO" id="GO:0005886">
    <property type="term" value="C:plasma membrane"/>
    <property type="evidence" value="ECO:0007669"/>
    <property type="project" value="TreeGrafter"/>
</dbReference>
<dbReference type="Gene3D" id="1.10.390.30">
    <property type="entry name" value="Peptidase M60, enhancin-like domain 3"/>
    <property type="match status" value="1"/>
</dbReference>
<comment type="caution">
    <text evidence="2">The sequence shown here is derived from an EMBL/GenBank/DDBJ whole genome shotgun (WGS) entry which is preliminary data.</text>
</comment>
<dbReference type="Gene3D" id="3.40.390.80">
    <property type="entry name" value="Peptidase M60, enhancin-like domain 2"/>
    <property type="match status" value="1"/>
</dbReference>
<reference evidence="2 3" key="1">
    <citation type="journal article" date="2023" name="J. Hered.">
        <title>Chromosome-level genome of the wood stork (Mycteria americana) provides insight into avian chromosome evolution.</title>
        <authorList>
            <person name="Flamio R. Jr."/>
            <person name="Ramstad K.M."/>
        </authorList>
    </citation>
    <scope>NUCLEOTIDE SEQUENCE [LARGE SCALE GENOMIC DNA]</scope>
    <source>
        <strain evidence="2">JAX WOST 10</strain>
    </source>
</reference>
<dbReference type="InterPro" id="IPR042279">
    <property type="entry name" value="Pep_M60_3"/>
</dbReference>
<dbReference type="InterPro" id="IPR031161">
    <property type="entry name" value="Peptidase_M60_dom"/>
</dbReference>
<protein>
    <recommendedName>
        <fullName evidence="1">Peptidase M60 domain-containing protein</fullName>
    </recommendedName>
</protein>
<gene>
    <name evidence="2" type="ORF">QYF61_003280</name>
</gene>
<evidence type="ECO:0000313" key="3">
    <source>
        <dbReference type="Proteomes" id="UP001333110"/>
    </source>
</evidence>
<dbReference type="Proteomes" id="UP001333110">
    <property type="component" value="Unassembled WGS sequence"/>
</dbReference>
<feature type="domain" description="Peptidase M60" evidence="1">
    <location>
        <begin position="44"/>
        <end position="363"/>
    </location>
</feature>
<proteinExistence type="predicted"/>
<evidence type="ECO:0000259" key="1">
    <source>
        <dbReference type="PROSITE" id="PS51723"/>
    </source>
</evidence>
<sequence length="429" mass="48375">MWEQSVPEGLHPGEGTHVGAVREGLQPMGRAQFGEVCGGLSPLQNTPSLEWSYLSLSEWQCLSVTVVPRWVQIGCHADDLSYAAELRRPPLAVKKFKVEKNTMEVSSLLVGLIYVIMPKESTLGQISVTIKEAVQAPFFRHGETDISAWQSTIRQYPAPWAEPATENIILTVPAADVHHMDNPESLLSIWNKKMNAIGRRAAISATLPRPERMVADVQVSHDCQDCLWFTFPADSIHAGYPVMHQLESVTEMVDVQLSSCLPPPPPPKKKANGLWGAIHELGHNQQQPEWEFPPRTTEATYSLWSVYVNETVLGIPRDKAHKALALELRKKRIQDYIENGAQLKDWEVFTALETCLQPQEAFGKEAFIEIFSEYQNMSELPDDNDSKMNLWAETFSRLAWGWPIKESLSQQRAVSFPSWSDDPMKQYIS</sequence>
<dbReference type="InterPro" id="IPR051244">
    <property type="entry name" value="TCAF"/>
</dbReference>
<dbReference type="Pfam" id="PF17291">
    <property type="entry name" value="M60-like_N"/>
    <property type="match status" value="1"/>
</dbReference>
<dbReference type="InterPro" id="IPR035423">
    <property type="entry name" value="M60-like_N"/>
</dbReference>
<dbReference type="GO" id="GO:0044325">
    <property type="term" value="F:transmembrane transporter binding"/>
    <property type="evidence" value="ECO:0007669"/>
    <property type="project" value="TreeGrafter"/>
</dbReference>
<dbReference type="PANTHER" id="PTHR15730:SF5">
    <property type="entry name" value="SI:CH211-210B2.2-RELATED"/>
    <property type="match status" value="1"/>
</dbReference>